<sequence length="167" mass="19801">MFDEYYKACEILKSKPILLFNEADAIISKRLDVNDAVGQMNNTMQNILLEELENFDGIFMATTNLIDNMDDAFSRRFLNKIKFDRPTAKTREFIWKSKLPELEDKIYEKLSKYDLSGGQIENVTRKYLINKILNQKEFDFDEILEYIKEEIEFKNNDENILKVGFLK</sequence>
<evidence type="ECO:0000256" key="1">
    <source>
        <dbReference type="ARBA" id="ARBA00022741"/>
    </source>
</evidence>
<proteinExistence type="predicted"/>
<name>A0A7G9LRJ8_9BACT</name>
<dbReference type="RefSeq" id="WP_187475287.1">
    <property type="nucleotide sequence ID" value="NZ_CP060693.1"/>
</dbReference>
<dbReference type="InterPro" id="IPR050221">
    <property type="entry name" value="26S_Proteasome_ATPase"/>
</dbReference>
<dbReference type="PANTHER" id="PTHR23073">
    <property type="entry name" value="26S PROTEASOME REGULATORY SUBUNIT"/>
    <property type="match status" value="1"/>
</dbReference>
<protein>
    <submittedName>
        <fullName evidence="4">ATP-binding protein</fullName>
    </submittedName>
</protein>
<reference evidence="4 5" key="1">
    <citation type="journal article" date="2020" name="Front. Microbiol.">
        <title>Genomic Analysis and Antimicrobial Resistance of Aliarcobacter cryaerophilus Strains From German Water Poultry.</title>
        <authorList>
            <person name="Muller E."/>
            <person name="Hotzel H."/>
            <person name="Ahlers C."/>
            <person name="Hanel I."/>
            <person name="Tomaso H."/>
            <person name="Abdel-Glil M.Y."/>
        </authorList>
    </citation>
    <scope>NUCLEOTIDE SEQUENCE [LARGE SCALE GENOMIC DNA]</scope>
    <source>
        <strain evidence="4 5">16CS1285-4</strain>
    </source>
</reference>
<dbReference type="AlphaFoldDB" id="A0A7G9LRJ8"/>
<evidence type="ECO:0000256" key="2">
    <source>
        <dbReference type="ARBA" id="ARBA00022840"/>
    </source>
</evidence>
<dbReference type="Gene3D" id="3.40.50.300">
    <property type="entry name" value="P-loop containing nucleotide triphosphate hydrolases"/>
    <property type="match status" value="1"/>
</dbReference>
<evidence type="ECO:0000313" key="5">
    <source>
        <dbReference type="Proteomes" id="UP000515842"/>
    </source>
</evidence>
<evidence type="ECO:0000259" key="3">
    <source>
        <dbReference type="Pfam" id="PF00004"/>
    </source>
</evidence>
<evidence type="ECO:0000313" key="4">
    <source>
        <dbReference type="EMBL" id="QNM91247.1"/>
    </source>
</evidence>
<keyword evidence="2 4" id="KW-0067">ATP-binding</keyword>
<dbReference type="InterPro" id="IPR003959">
    <property type="entry name" value="ATPase_AAA_core"/>
</dbReference>
<gene>
    <name evidence="4" type="ORF">HOO34_06680</name>
</gene>
<dbReference type="SUPFAM" id="SSF52540">
    <property type="entry name" value="P-loop containing nucleoside triphosphate hydrolases"/>
    <property type="match status" value="1"/>
</dbReference>
<dbReference type="EMBL" id="CP060693">
    <property type="protein sequence ID" value="QNM91247.1"/>
    <property type="molecule type" value="Genomic_DNA"/>
</dbReference>
<dbReference type="InterPro" id="IPR027417">
    <property type="entry name" value="P-loop_NTPase"/>
</dbReference>
<dbReference type="GO" id="GO:0005524">
    <property type="term" value="F:ATP binding"/>
    <property type="evidence" value="ECO:0007669"/>
    <property type="project" value="UniProtKB-KW"/>
</dbReference>
<dbReference type="Proteomes" id="UP000515842">
    <property type="component" value="Chromosome"/>
</dbReference>
<keyword evidence="1" id="KW-0547">Nucleotide-binding</keyword>
<dbReference type="Pfam" id="PF00004">
    <property type="entry name" value="AAA"/>
    <property type="match status" value="1"/>
</dbReference>
<dbReference type="GO" id="GO:0016887">
    <property type="term" value="F:ATP hydrolysis activity"/>
    <property type="evidence" value="ECO:0007669"/>
    <property type="project" value="InterPro"/>
</dbReference>
<organism evidence="4 5">
    <name type="scientific">Aliarcobacter cryaerophilus</name>
    <dbReference type="NCBI Taxonomy" id="28198"/>
    <lineage>
        <taxon>Bacteria</taxon>
        <taxon>Pseudomonadati</taxon>
        <taxon>Campylobacterota</taxon>
        <taxon>Epsilonproteobacteria</taxon>
        <taxon>Campylobacterales</taxon>
        <taxon>Arcobacteraceae</taxon>
        <taxon>Aliarcobacter</taxon>
    </lineage>
</organism>
<accession>A0A7G9LRJ8</accession>
<feature type="domain" description="ATPase AAA-type core" evidence="3">
    <location>
        <begin position="13"/>
        <end position="84"/>
    </location>
</feature>